<dbReference type="InterPro" id="IPR006433">
    <property type="entry name" value="Prohead_protease"/>
</dbReference>
<dbReference type="AlphaFoldDB" id="A0A238UQB7"/>
<dbReference type="Proteomes" id="UP000198409">
    <property type="component" value="Unassembled WGS sequence"/>
</dbReference>
<keyword evidence="3" id="KW-0378">Hydrolase</keyword>
<keyword evidence="1" id="KW-1188">Viral release from host cell</keyword>
<evidence type="ECO:0000256" key="1">
    <source>
        <dbReference type="ARBA" id="ARBA00022612"/>
    </source>
</evidence>
<feature type="domain" description="Prohead serine protease" evidence="4">
    <location>
        <begin position="27"/>
        <end position="162"/>
    </location>
</feature>
<dbReference type="NCBIfam" id="TIGR01543">
    <property type="entry name" value="proheadase_HK97"/>
    <property type="match status" value="1"/>
</dbReference>
<gene>
    <name evidence="6" type="ORF">EYF88_01760</name>
    <name evidence="5" type="ORF">SAMN06265378_101271</name>
</gene>
<dbReference type="InterPro" id="IPR054613">
    <property type="entry name" value="Peptidase_S78_dom"/>
</dbReference>
<evidence type="ECO:0000256" key="3">
    <source>
        <dbReference type="ARBA" id="ARBA00022801"/>
    </source>
</evidence>
<dbReference type="GO" id="GO:0008233">
    <property type="term" value="F:peptidase activity"/>
    <property type="evidence" value="ECO:0007669"/>
    <property type="project" value="UniProtKB-KW"/>
</dbReference>
<organism evidence="5 7">
    <name type="scientific">Paracoccus sediminis</name>
    <dbReference type="NCBI Taxonomy" id="1214787"/>
    <lineage>
        <taxon>Bacteria</taxon>
        <taxon>Pseudomonadati</taxon>
        <taxon>Pseudomonadota</taxon>
        <taxon>Alphaproteobacteria</taxon>
        <taxon>Rhodobacterales</taxon>
        <taxon>Paracoccaceae</taxon>
        <taxon>Paracoccus</taxon>
    </lineage>
</organism>
<proteinExistence type="predicted"/>
<dbReference type="Pfam" id="PF04586">
    <property type="entry name" value="Peptidase_S78"/>
    <property type="match status" value="1"/>
</dbReference>
<keyword evidence="8" id="KW-1185">Reference proteome</keyword>
<reference evidence="5" key="1">
    <citation type="submission" date="2017-06" db="EMBL/GenBank/DDBJ databases">
        <authorList>
            <person name="Kim H.J."/>
            <person name="Triplett B.A."/>
        </authorList>
    </citation>
    <scope>NUCLEOTIDE SEQUENCE [LARGE SCALE GENOMIC DNA]</scope>
    <source>
        <strain evidence="5">DSM 26170</strain>
    </source>
</reference>
<reference evidence="6 8" key="3">
    <citation type="submission" date="2019-02" db="EMBL/GenBank/DDBJ databases">
        <authorList>
            <person name="Zhang G."/>
        </authorList>
    </citation>
    <scope>NUCLEOTIDE SEQUENCE [LARGE SCALE GENOMIC DNA]</scope>
    <source>
        <strain evidence="6 8">CMB17</strain>
    </source>
</reference>
<dbReference type="GO" id="GO:0006508">
    <property type="term" value="P:proteolysis"/>
    <property type="evidence" value="ECO:0007669"/>
    <property type="project" value="UniProtKB-KW"/>
</dbReference>
<dbReference type="RefSeq" id="WP_089386377.1">
    <property type="nucleotide sequence ID" value="NZ_FZNM01000001.1"/>
</dbReference>
<dbReference type="OrthoDB" id="7842080at2"/>
<evidence type="ECO:0000256" key="2">
    <source>
        <dbReference type="ARBA" id="ARBA00022670"/>
    </source>
</evidence>
<accession>A0A238UQB7</accession>
<dbReference type="EMBL" id="SIRL01000001">
    <property type="protein sequence ID" value="TBN52954.1"/>
    <property type="molecule type" value="Genomic_DNA"/>
</dbReference>
<dbReference type="Proteomes" id="UP000292859">
    <property type="component" value="Unassembled WGS sequence"/>
</dbReference>
<keyword evidence="2 6" id="KW-0645">Protease</keyword>
<evidence type="ECO:0000313" key="7">
    <source>
        <dbReference type="Proteomes" id="UP000198409"/>
    </source>
</evidence>
<reference evidence="7" key="2">
    <citation type="submission" date="2017-06" db="EMBL/GenBank/DDBJ databases">
        <authorList>
            <person name="Varghese N."/>
            <person name="Submissions S."/>
        </authorList>
    </citation>
    <scope>NUCLEOTIDE SEQUENCE [LARGE SCALE GENOMIC DNA]</scope>
    <source>
        <strain evidence="7">DSM 26170</strain>
    </source>
</reference>
<evidence type="ECO:0000313" key="6">
    <source>
        <dbReference type="EMBL" id="TBN52954.1"/>
    </source>
</evidence>
<evidence type="ECO:0000313" key="5">
    <source>
        <dbReference type="EMBL" id="SNR24121.1"/>
    </source>
</evidence>
<sequence>MLWGASLGALELRSDGGATRLRATFPYGAETELAPGRREVIAPRAFADRIEEGGEIHLLSGHDYNRPLASTTAGNLSLRDSDDALTIEAEIDGGTTWARDFLAAHASGLIRGLSPGFRVTPEGERIERRGAGVLRTITRAALFELSAVTRPAYPAAQIEARAWETHWDRLPYRGPAYHLNRWRV</sequence>
<protein>
    <submittedName>
        <fullName evidence="6">HK97 family phage prohead protease</fullName>
    </submittedName>
</protein>
<name>A0A238UQB7_9RHOB</name>
<evidence type="ECO:0000259" key="4">
    <source>
        <dbReference type="Pfam" id="PF04586"/>
    </source>
</evidence>
<dbReference type="EMBL" id="FZNM01000001">
    <property type="protein sequence ID" value="SNR24121.1"/>
    <property type="molecule type" value="Genomic_DNA"/>
</dbReference>
<evidence type="ECO:0000313" key="8">
    <source>
        <dbReference type="Proteomes" id="UP000292859"/>
    </source>
</evidence>